<dbReference type="Pfam" id="PF13480">
    <property type="entry name" value="Acetyltransf_6"/>
    <property type="match status" value="1"/>
</dbReference>
<dbReference type="InterPro" id="IPR050644">
    <property type="entry name" value="PG_Glycine_Bridge_Synth"/>
</dbReference>
<dbReference type="PANTHER" id="PTHR36174">
    <property type="entry name" value="LIPID II:GLYCINE GLYCYLTRANSFERASE"/>
    <property type="match status" value="1"/>
</dbReference>
<dbReference type="InterPro" id="IPR038740">
    <property type="entry name" value="BioF2-like_GNAT_dom"/>
</dbReference>
<evidence type="ECO:0000259" key="1">
    <source>
        <dbReference type="Pfam" id="PF13480"/>
    </source>
</evidence>
<keyword evidence="2" id="KW-0808">Transferase</keyword>
<gene>
    <name evidence="2" type="ORF">C4544_05100</name>
</gene>
<evidence type="ECO:0000313" key="3">
    <source>
        <dbReference type="Proteomes" id="UP000285655"/>
    </source>
</evidence>
<dbReference type="GO" id="GO:0016740">
    <property type="term" value="F:transferase activity"/>
    <property type="evidence" value="ECO:0007669"/>
    <property type="project" value="UniProtKB-KW"/>
</dbReference>
<dbReference type="PANTHER" id="PTHR36174:SF1">
    <property type="entry name" value="LIPID II:GLYCINE GLYCYLTRANSFERASE"/>
    <property type="match status" value="1"/>
</dbReference>
<accession>A0A419DB90</accession>
<comment type="caution">
    <text evidence="2">The sequence shown here is derived from an EMBL/GenBank/DDBJ whole genome shotgun (WGS) entry which is preliminary data.</text>
</comment>
<reference evidence="2 3" key="1">
    <citation type="journal article" date="2017" name="ISME J.">
        <title>Energy and carbon metabolisms in a deep terrestrial subsurface fluid microbial community.</title>
        <authorList>
            <person name="Momper L."/>
            <person name="Jungbluth S.P."/>
            <person name="Lee M.D."/>
            <person name="Amend J.P."/>
        </authorList>
    </citation>
    <scope>NUCLEOTIDE SEQUENCE [LARGE SCALE GENOMIC DNA]</scope>
    <source>
        <strain evidence="2">SURF_29</strain>
    </source>
</reference>
<dbReference type="Gene3D" id="3.40.630.30">
    <property type="match status" value="1"/>
</dbReference>
<dbReference type="SUPFAM" id="SSF55729">
    <property type="entry name" value="Acyl-CoA N-acyltransferases (Nat)"/>
    <property type="match status" value="1"/>
</dbReference>
<dbReference type="AlphaFoldDB" id="A0A419DB90"/>
<evidence type="ECO:0000313" key="2">
    <source>
        <dbReference type="EMBL" id="RJO60419.1"/>
    </source>
</evidence>
<dbReference type="EMBL" id="QZJW01000045">
    <property type="protein sequence ID" value="RJO60419.1"/>
    <property type="molecule type" value="Genomic_DNA"/>
</dbReference>
<dbReference type="Proteomes" id="UP000285655">
    <property type="component" value="Unassembled WGS sequence"/>
</dbReference>
<protein>
    <submittedName>
        <fullName evidence="2">GNAT family N-acetyltransferase</fullName>
    </submittedName>
</protein>
<dbReference type="InterPro" id="IPR016181">
    <property type="entry name" value="Acyl_CoA_acyltransferase"/>
</dbReference>
<name>A0A419DB90_9BACT</name>
<proteinExistence type="predicted"/>
<organism evidence="2 3">
    <name type="scientific">candidate division WS5 bacterium</name>
    <dbReference type="NCBI Taxonomy" id="2093353"/>
    <lineage>
        <taxon>Bacteria</taxon>
        <taxon>candidate division WS5</taxon>
    </lineage>
</organism>
<sequence>MKIVDLPDHDKAKFDEIAAIHGTVFNTTGWASIFGDKIRFYGIYTDNDRLIGGFILYKERKYGFSVYRNPLFTPAIGPFLKIDAQNPTTIMDTWKEALSLLADFIDKIPYSVVSSSLNLNIIDVQPFIWKKFKVIPGYTYLIDLKQPLDELWQNISKVRKNELKKAAKDSLVVQQTDDYICIKNLVLKTFSRQDKDVNEYYLSKILFEFANKNNSYAFIAYKGDLPIAGTFCVYSNGTAYALVGGYDHEQKHRGAGPSVDWECIKYAHKLGLICFDFEGSMNPRIEKYFRGFGGQLTPYYQINKAKLPLEILLKLYRRDLF</sequence>
<feature type="domain" description="BioF2-like acetyltransferase" evidence="1">
    <location>
        <begin position="209"/>
        <end position="278"/>
    </location>
</feature>